<organism evidence="1 2">
    <name type="scientific">Rhizobium leguminosarum</name>
    <dbReference type="NCBI Taxonomy" id="384"/>
    <lineage>
        <taxon>Bacteria</taxon>
        <taxon>Pseudomonadati</taxon>
        <taxon>Pseudomonadota</taxon>
        <taxon>Alphaproteobacteria</taxon>
        <taxon>Hyphomicrobiales</taxon>
        <taxon>Rhizobiaceae</taxon>
        <taxon>Rhizobium/Agrobacterium group</taxon>
        <taxon>Rhizobium</taxon>
    </lineage>
</organism>
<evidence type="ECO:0000313" key="1">
    <source>
        <dbReference type="EMBL" id="MBB4289106.1"/>
    </source>
</evidence>
<name>A0AAE2SV13_RHILE</name>
<evidence type="ECO:0000313" key="2">
    <source>
        <dbReference type="Proteomes" id="UP000538507"/>
    </source>
</evidence>
<accession>A0AAE2SV13</accession>
<proteinExistence type="predicted"/>
<sequence>MNDTKRRYNFRTTPCVLKRADTCRHLPIYRGCGLQESEPCGRFANGGSEVRGYQGRSASFGAGEGRRSLPRGRFSAAGTGCRKQSRMVLNALHYSAFICHSGRVSTYSGQVGITLKAQNMAFPLSVAALAAGLVVSAPSPDGAGTLVLRVAADCSAAAAQVVEQTGGQLLSVQPVGDTCIITVLVSGNGQRPRKVTVKVPM</sequence>
<comment type="caution">
    <text evidence="1">The sequence shown here is derived from an EMBL/GenBank/DDBJ whole genome shotgun (WGS) entry which is preliminary data.</text>
</comment>
<protein>
    <submittedName>
        <fullName evidence="1">Uncharacterized protein</fullName>
    </submittedName>
</protein>
<gene>
    <name evidence="1" type="ORF">GGE16_001122</name>
</gene>
<reference evidence="1 2" key="1">
    <citation type="submission" date="2020-08" db="EMBL/GenBank/DDBJ databases">
        <title>Genomic Encyclopedia of Type Strains, Phase IV (KMG-V): Genome sequencing to study the core and pangenomes of soil and plant-associated prokaryotes.</title>
        <authorList>
            <person name="Whitman W."/>
        </authorList>
    </citation>
    <scope>NUCLEOTIDE SEQUENCE [LARGE SCALE GENOMIC DNA]</scope>
    <source>
        <strain evidence="1 2">SEMIA 415</strain>
    </source>
</reference>
<dbReference type="EMBL" id="JACIGO010000001">
    <property type="protein sequence ID" value="MBB4289106.1"/>
    <property type="molecule type" value="Genomic_DNA"/>
</dbReference>
<dbReference type="AlphaFoldDB" id="A0AAE2SV13"/>
<dbReference type="Proteomes" id="UP000538507">
    <property type="component" value="Unassembled WGS sequence"/>
</dbReference>